<dbReference type="EMBL" id="STGJ01000025">
    <property type="protein sequence ID" value="TIC78567.1"/>
    <property type="molecule type" value="Genomic_DNA"/>
</dbReference>
<evidence type="ECO:0000313" key="1">
    <source>
        <dbReference type="EMBL" id="TIC78567.1"/>
    </source>
</evidence>
<name>A0A4T0UJ40_9NEIS</name>
<proteinExistence type="predicted"/>
<evidence type="ECO:0000313" key="2">
    <source>
        <dbReference type="Proteomes" id="UP000308891"/>
    </source>
</evidence>
<dbReference type="OrthoDB" id="1550996at2"/>
<protein>
    <submittedName>
        <fullName evidence="1">Uncharacterized protein</fullName>
    </submittedName>
</protein>
<dbReference type="Proteomes" id="UP000308891">
    <property type="component" value="Unassembled WGS sequence"/>
</dbReference>
<dbReference type="AlphaFoldDB" id="A0A4T0UJ40"/>
<reference evidence="1 2" key="1">
    <citation type="submission" date="2019-04" db="EMBL/GenBank/DDBJ databases">
        <title>Crenobacter sp. nov.</title>
        <authorList>
            <person name="Shi S."/>
        </authorList>
    </citation>
    <scope>NUCLEOTIDE SEQUENCE [LARGE SCALE GENOMIC DNA]</scope>
    <source>
        <strain evidence="1 2">GY 70310</strain>
    </source>
</reference>
<keyword evidence="2" id="KW-1185">Reference proteome</keyword>
<comment type="caution">
    <text evidence="1">The sequence shown here is derived from an EMBL/GenBank/DDBJ whole genome shotgun (WGS) entry which is preliminary data.</text>
</comment>
<gene>
    <name evidence="1" type="ORF">E5K04_15705</name>
</gene>
<accession>A0A4T0UJ40</accession>
<organism evidence="1 2">
    <name type="scientific">Crenobacter intestini</name>
    <dbReference type="NCBI Taxonomy" id="2563443"/>
    <lineage>
        <taxon>Bacteria</taxon>
        <taxon>Pseudomonadati</taxon>
        <taxon>Pseudomonadota</taxon>
        <taxon>Betaproteobacteria</taxon>
        <taxon>Neisseriales</taxon>
        <taxon>Neisseriaceae</taxon>
        <taxon>Crenobacter</taxon>
    </lineage>
</organism>
<sequence length="123" mass="13710">MNPADDRKPVSVSKAKKAISDYKKALGQPEGLAELTVFYCEETFNLLTWRGVEDESFYDALVRMFEQALKYVLALPQGQQVPYLGRLEQVRDQSPNVGWGVAEDFDQLWADVGLAEGASTPPV</sequence>